<evidence type="ECO:0000313" key="1">
    <source>
        <dbReference type="EMBL" id="KAF2405128.1"/>
    </source>
</evidence>
<dbReference type="AlphaFoldDB" id="A0A6G1IA03"/>
<proteinExistence type="predicted"/>
<sequence>MRRGWRFSHASFPLHLSLSIAPLAHLHRPLKSALLSCQSSQFDSRLSYSPPTTARLSAVSRRESTIERRDGKVLVTTRPRPPTLSSKSPNLKAPPPFVRYLLETQHPRPAPFVAPSTPWELQIRGRAAPPPPLPSTIFNYFFLGSTLSALPSTGLPASRFPLLDSRIPRPPRTCQHP</sequence>
<reference evidence="1" key="1">
    <citation type="journal article" date="2020" name="Stud. Mycol.">
        <title>101 Dothideomycetes genomes: a test case for predicting lifestyles and emergence of pathogens.</title>
        <authorList>
            <person name="Haridas S."/>
            <person name="Albert R."/>
            <person name="Binder M."/>
            <person name="Bloem J."/>
            <person name="Labutti K."/>
            <person name="Salamov A."/>
            <person name="Andreopoulos B."/>
            <person name="Baker S."/>
            <person name="Barry K."/>
            <person name="Bills G."/>
            <person name="Bluhm B."/>
            <person name="Cannon C."/>
            <person name="Castanera R."/>
            <person name="Culley D."/>
            <person name="Daum C."/>
            <person name="Ezra D."/>
            <person name="Gonzalez J."/>
            <person name="Henrissat B."/>
            <person name="Kuo A."/>
            <person name="Liang C."/>
            <person name="Lipzen A."/>
            <person name="Lutzoni F."/>
            <person name="Magnuson J."/>
            <person name="Mondo S."/>
            <person name="Nolan M."/>
            <person name="Ohm R."/>
            <person name="Pangilinan J."/>
            <person name="Park H.-J."/>
            <person name="Ramirez L."/>
            <person name="Alfaro M."/>
            <person name="Sun H."/>
            <person name="Tritt A."/>
            <person name="Yoshinaga Y."/>
            <person name="Zwiers L.-H."/>
            <person name="Turgeon B."/>
            <person name="Goodwin S."/>
            <person name="Spatafora J."/>
            <person name="Crous P."/>
            <person name="Grigoriev I."/>
        </authorList>
    </citation>
    <scope>NUCLEOTIDE SEQUENCE</scope>
    <source>
        <strain evidence="1">CBS 262.69</strain>
    </source>
</reference>
<protein>
    <submittedName>
        <fullName evidence="1">Uncharacterized protein</fullName>
    </submittedName>
</protein>
<accession>A0A6G1IA03</accession>
<organism evidence="1 2">
    <name type="scientific">Trichodelitschia bisporula</name>
    <dbReference type="NCBI Taxonomy" id="703511"/>
    <lineage>
        <taxon>Eukaryota</taxon>
        <taxon>Fungi</taxon>
        <taxon>Dikarya</taxon>
        <taxon>Ascomycota</taxon>
        <taxon>Pezizomycotina</taxon>
        <taxon>Dothideomycetes</taxon>
        <taxon>Dothideomycetes incertae sedis</taxon>
        <taxon>Phaeotrichales</taxon>
        <taxon>Phaeotrichaceae</taxon>
        <taxon>Trichodelitschia</taxon>
    </lineage>
</organism>
<dbReference type="Proteomes" id="UP000799640">
    <property type="component" value="Unassembled WGS sequence"/>
</dbReference>
<dbReference type="EMBL" id="ML996687">
    <property type="protein sequence ID" value="KAF2405128.1"/>
    <property type="molecule type" value="Genomic_DNA"/>
</dbReference>
<gene>
    <name evidence="1" type="ORF">EJ06DRAFT_14078</name>
</gene>
<name>A0A6G1IA03_9PEZI</name>
<keyword evidence="2" id="KW-1185">Reference proteome</keyword>
<evidence type="ECO:0000313" key="2">
    <source>
        <dbReference type="Proteomes" id="UP000799640"/>
    </source>
</evidence>